<dbReference type="GO" id="GO:0035435">
    <property type="term" value="P:phosphate ion transmembrane transport"/>
    <property type="evidence" value="ECO:0007669"/>
    <property type="project" value="TreeGrafter"/>
</dbReference>
<evidence type="ECO:0000256" key="4">
    <source>
        <dbReference type="ARBA" id="ARBA00022989"/>
    </source>
</evidence>
<evidence type="ECO:0000256" key="5">
    <source>
        <dbReference type="ARBA" id="ARBA00023136"/>
    </source>
</evidence>
<dbReference type="GO" id="GO:0016020">
    <property type="term" value="C:membrane"/>
    <property type="evidence" value="ECO:0007669"/>
    <property type="project" value="UniProtKB-SubCell"/>
</dbReference>
<proteinExistence type="predicted"/>
<evidence type="ECO:0000256" key="2">
    <source>
        <dbReference type="ARBA" id="ARBA00022448"/>
    </source>
</evidence>
<evidence type="ECO:0000313" key="8">
    <source>
        <dbReference type="Proteomes" id="UP000307000"/>
    </source>
</evidence>
<dbReference type="PANTHER" id="PTHR11101">
    <property type="entry name" value="PHOSPHATE TRANSPORTER"/>
    <property type="match status" value="1"/>
</dbReference>
<keyword evidence="3 6" id="KW-0812">Transmembrane</keyword>
<comment type="subcellular location">
    <subcellularLocation>
        <location evidence="1">Membrane</location>
        <topology evidence="1">Multi-pass membrane protein</topology>
    </subcellularLocation>
</comment>
<organism evidence="7 8">
    <name type="scientific">Glutamicibacter creatinolyticus</name>
    <dbReference type="NCBI Taxonomy" id="162496"/>
    <lineage>
        <taxon>Bacteria</taxon>
        <taxon>Bacillati</taxon>
        <taxon>Actinomycetota</taxon>
        <taxon>Actinomycetes</taxon>
        <taxon>Micrococcales</taxon>
        <taxon>Micrococcaceae</taxon>
        <taxon>Glutamicibacter</taxon>
    </lineage>
</organism>
<feature type="transmembrane region" description="Helical" evidence="6">
    <location>
        <begin position="139"/>
        <end position="159"/>
    </location>
</feature>
<name>A0A5B7WRL3_9MICC</name>
<evidence type="ECO:0000256" key="6">
    <source>
        <dbReference type="SAM" id="Phobius"/>
    </source>
</evidence>
<reference evidence="7 8" key="1">
    <citation type="submission" date="2018-12" db="EMBL/GenBank/DDBJ databases">
        <title>Complete Genome Sequence of Glutamicibacter creatinolyticus strain LGCM259,isolated from an abscess of a 12-year-old mare in Italy.</title>
        <authorList>
            <person name="Santos R.G."/>
            <person name="Silva A.L."/>
            <person name="Seyffert N."/>
            <person name="Castro T.L.P."/>
            <person name="Attili A.R."/>
            <person name="Rifici C."/>
            <person name="Mazzullo G."/>
            <person name="Brenig B."/>
            <person name="Venanzi F."/>
            <person name="Azevedo V."/>
        </authorList>
    </citation>
    <scope>NUCLEOTIDE SEQUENCE [LARGE SCALE GENOMIC DNA]</scope>
    <source>
        <strain evidence="7 8">LGCM 259</strain>
    </source>
</reference>
<dbReference type="Proteomes" id="UP000307000">
    <property type="component" value="Chromosome"/>
</dbReference>
<evidence type="ECO:0000256" key="3">
    <source>
        <dbReference type="ARBA" id="ARBA00022692"/>
    </source>
</evidence>
<dbReference type="InterPro" id="IPR001204">
    <property type="entry name" value="Phos_transporter"/>
</dbReference>
<feature type="transmembrane region" description="Helical" evidence="6">
    <location>
        <begin position="261"/>
        <end position="279"/>
    </location>
</feature>
<protein>
    <submittedName>
        <fullName evidence="7">PiT family inorganic phosphate transporter</fullName>
    </submittedName>
</protein>
<dbReference type="GO" id="GO:0005315">
    <property type="term" value="F:phosphate transmembrane transporter activity"/>
    <property type="evidence" value="ECO:0007669"/>
    <property type="project" value="InterPro"/>
</dbReference>
<dbReference type="EMBL" id="CP034412">
    <property type="protein sequence ID" value="QCY45904.1"/>
    <property type="molecule type" value="Genomic_DNA"/>
</dbReference>
<feature type="transmembrane region" description="Helical" evidence="6">
    <location>
        <begin position="42"/>
        <end position="66"/>
    </location>
</feature>
<evidence type="ECO:0000256" key="1">
    <source>
        <dbReference type="ARBA" id="ARBA00004141"/>
    </source>
</evidence>
<feature type="transmembrane region" description="Helical" evidence="6">
    <location>
        <begin position="107"/>
        <end position="127"/>
    </location>
</feature>
<dbReference type="RefSeq" id="WP_138925427.1">
    <property type="nucleotide sequence ID" value="NZ_BAAAGL010000009.1"/>
</dbReference>
<dbReference type="AlphaFoldDB" id="A0A5B7WRL3"/>
<keyword evidence="4 6" id="KW-1133">Transmembrane helix</keyword>
<accession>A0A5B7WRL3</accession>
<dbReference type="PANTHER" id="PTHR11101:SF80">
    <property type="entry name" value="PHOSPHATE TRANSPORTER"/>
    <property type="match status" value="1"/>
</dbReference>
<dbReference type="KEGG" id="gcr:GcLGCM259_0114"/>
<feature type="transmembrane region" description="Helical" evidence="6">
    <location>
        <begin position="315"/>
        <end position="336"/>
    </location>
</feature>
<keyword evidence="8" id="KW-1185">Reference proteome</keyword>
<feature type="transmembrane region" description="Helical" evidence="6">
    <location>
        <begin position="78"/>
        <end position="101"/>
    </location>
</feature>
<evidence type="ECO:0000313" key="7">
    <source>
        <dbReference type="EMBL" id="QCY45904.1"/>
    </source>
</evidence>
<feature type="transmembrane region" description="Helical" evidence="6">
    <location>
        <begin position="222"/>
        <end position="241"/>
    </location>
</feature>
<gene>
    <name evidence="7" type="ORF">GcLGCM259_0114</name>
</gene>
<dbReference type="Pfam" id="PF01384">
    <property type="entry name" value="PHO4"/>
    <property type="match status" value="1"/>
</dbReference>
<keyword evidence="2" id="KW-0813">Transport</keyword>
<sequence>MTTILCAVAVLLTLGYTTLNGFRDASTAVAAAVRTRALTPGIAVTVAAIFAFLGTLASSSFGFFLVNRLDVSLPEGNAGLMMLICALLAASGWGLFCWWRGMPTSSTHALLSGIAGATGAAVLLGALPGGSGLDILASGVLLPLVVTPIVAYLLAYFLVLPATWLIRHETARNVSARSRAGQALGACAVALGLGLQDGQRSGAMLMLVFITAQSMEPGTTPWALQLTAAAFLAFGVLLGGWRITHTLEHRLVKIDPLRGMVAQGVAAGLLYVGALLLHLPLSTNQSVTSAIVGAGANQPFESVIWRNVMRVVGHWLATPVVCVLGGAVLALAAYPLTQL</sequence>
<keyword evidence="5 6" id="KW-0472">Membrane</keyword>